<dbReference type="AlphaFoldDB" id="A0A3B0J0K3"/>
<keyword evidence="1" id="KW-0472">Membrane</keyword>
<dbReference type="InterPro" id="IPR011723">
    <property type="entry name" value="Znf/thioredoxin_put"/>
</dbReference>
<feature type="transmembrane region" description="Helical" evidence="1">
    <location>
        <begin position="61"/>
        <end position="81"/>
    </location>
</feature>
<keyword evidence="1" id="KW-0812">Transmembrane</keyword>
<feature type="domain" description="Zinc finger/thioredoxin putative" evidence="2">
    <location>
        <begin position="1"/>
        <end position="35"/>
    </location>
</feature>
<reference evidence="3" key="1">
    <citation type="submission" date="2018-04" db="EMBL/GenBank/DDBJ databases">
        <authorList>
            <person name="Go L.Y."/>
            <person name="Mitchell J.A."/>
        </authorList>
    </citation>
    <scope>NUCLEOTIDE SEQUENCE</scope>
    <source>
        <strain evidence="3">WBAF</strain>
    </source>
</reference>
<organism evidence="3">
    <name type="scientific">Wolbachia endosymbiont of Aleurodicus floccissimus</name>
    <dbReference type="NCBI Taxonomy" id="2152762"/>
    <lineage>
        <taxon>Bacteria</taxon>
        <taxon>Pseudomonadati</taxon>
        <taxon>Pseudomonadota</taxon>
        <taxon>Alphaproteobacteria</taxon>
        <taxon>Rickettsiales</taxon>
        <taxon>Anaplasmataceae</taxon>
        <taxon>Wolbachieae</taxon>
        <taxon>Wolbachia</taxon>
    </lineage>
</organism>
<dbReference type="NCBIfam" id="TIGR02098">
    <property type="entry name" value="MJ0042_CXXC"/>
    <property type="match status" value="1"/>
</dbReference>
<protein>
    <recommendedName>
        <fullName evidence="2">Zinc finger/thioredoxin putative domain-containing protein</fullName>
    </recommendedName>
</protein>
<gene>
    <name evidence="3" type="ORF">WBAF_0426</name>
</gene>
<accession>A0A3B0J0K3</accession>
<evidence type="ECO:0000256" key="1">
    <source>
        <dbReference type="SAM" id="Phobius"/>
    </source>
</evidence>
<dbReference type="EMBL" id="OUNF01000103">
    <property type="protein sequence ID" value="SPP33886.1"/>
    <property type="molecule type" value="Genomic_DNA"/>
</dbReference>
<evidence type="ECO:0000259" key="2">
    <source>
        <dbReference type="Pfam" id="PF13717"/>
    </source>
</evidence>
<name>A0A3B0J0K3_9RICK</name>
<keyword evidence="1" id="KW-1133">Transmembrane helix</keyword>
<dbReference type="Pfam" id="PF13717">
    <property type="entry name" value="Zn_ribbon_4"/>
    <property type="match status" value="1"/>
</dbReference>
<sequence length="136" mass="15553">MKIQCHNCTKTYLVSREQIGESGRKVKCTNCNHMWHEYLKEMSSELCPANMQEKKASWRQNLALAFATVAGLCVIIVGGIFPGEVSKIYKAVSSYKDSISYKLGYKKVQTENSNARELVVNEFYQDYLFLSNFRSS</sequence>
<proteinExistence type="predicted"/>
<evidence type="ECO:0000313" key="3">
    <source>
        <dbReference type="EMBL" id="SPP33886.1"/>
    </source>
</evidence>